<dbReference type="InterPro" id="IPR029787">
    <property type="entry name" value="Nucleotide_cyclase"/>
</dbReference>
<dbReference type="Pfam" id="PF22335">
    <property type="entry name" value="Cas10-Cmr2_palm2"/>
    <property type="match status" value="1"/>
</dbReference>
<dbReference type="SUPFAM" id="SSF55073">
    <property type="entry name" value="Nucleotide cyclase"/>
    <property type="match status" value="1"/>
</dbReference>
<dbReference type="Gene3D" id="3.30.70.2220">
    <property type="entry name" value="CRISPR-Cas system, Cmr2 subunit, D1 domain, cysteine cluster"/>
    <property type="match status" value="1"/>
</dbReference>
<dbReference type="Proteomes" id="UP000702425">
    <property type="component" value="Unassembled WGS sequence"/>
</dbReference>
<dbReference type="EMBL" id="SRRZ01000058">
    <property type="protein sequence ID" value="NQE35542.1"/>
    <property type="molecule type" value="Genomic_DNA"/>
</dbReference>
<evidence type="ECO:0000259" key="3">
    <source>
        <dbReference type="PROSITE" id="PS50887"/>
    </source>
</evidence>
<sequence>MSVYTAISFAPVQGFIEKSRKLRDLFGASLILSYLSSKIVEQAECLGLEIISPGLPNVKEGMPNRILVRGEKVFDKNIVRKTLLDEWQKVLEVCRKWVEKNVPAEKYYWSQTEEQKGQQKGEWERWGSYTWEVFWGTGKNPDAAMRDLERRKLKRDWTAINWVGESSSLTGTDAIAWHQLGKESKDPGLALTPKETQEQKDFYQRLSQILETPSNDPFEGKFLDSSEKLSIPELVKRLVTRYDDIGEHLGKEFRLKSFSEMVRLPKPGQPGHWTGWFMGDGDEVGKKLKELVKDPNDTQQLKEFSNAMRKWGRSFKGEFPRDLGRVVYAGGDDFMGVLYSKNPKAPIPTSAALKWLMELNQQWNQHGQDITVSVGFVWAAHSIPQRDILQHCREAEKRAKSLGRDRLTMRVVFNSGQFVQWTCPWNYLHVLRNYRDRDGKTWGEEPNWTHLYNDWAQLKARHAIRLQEMEELSINKELALVIFNLYFDNAGEKFNQERKWSDLAGDNSNSAIVNWIDDLVQVGWQLCRKNSNI</sequence>
<dbReference type="InterPro" id="IPR000160">
    <property type="entry name" value="GGDEF_dom"/>
</dbReference>
<dbReference type="PROSITE" id="PS50887">
    <property type="entry name" value="GGDEF"/>
    <property type="match status" value="1"/>
</dbReference>
<evidence type="ECO:0000313" key="4">
    <source>
        <dbReference type="EMBL" id="NQE35542.1"/>
    </source>
</evidence>
<keyword evidence="5" id="KW-1185">Reference proteome</keyword>
<evidence type="ECO:0000256" key="1">
    <source>
        <dbReference type="ARBA" id="ARBA00022741"/>
    </source>
</evidence>
<organism evidence="4 5">
    <name type="scientific">Microcoleus asticus IPMA8</name>
    <dbReference type="NCBI Taxonomy" id="2563858"/>
    <lineage>
        <taxon>Bacteria</taxon>
        <taxon>Bacillati</taxon>
        <taxon>Cyanobacteriota</taxon>
        <taxon>Cyanophyceae</taxon>
        <taxon>Oscillatoriophycideae</taxon>
        <taxon>Oscillatoriales</taxon>
        <taxon>Microcoleaceae</taxon>
        <taxon>Microcoleus</taxon>
        <taxon>Microcoleus asticus</taxon>
    </lineage>
</organism>
<dbReference type="InterPro" id="IPR024615">
    <property type="entry name" value="CRISPR-assoc_Cmr2_N"/>
</dbReference>
<gene>
    <name evidence="4" type="ORF">E5S67_03277</name>
</gene>
<protein>
    <recommendedName>
        <fullName evidence="3">GGDEF domain-containing protein</fullName>
    </recommendedName>
</protein>
<dbReference type="RefSeq" id="WP_172189022.1">
    <property type="nucleotide sequence ID" value="NZ_CAWPPK010000272.1"/>
</dbReference>
<proteinExistence type="predicted"/>
<evidence type="ECO:0000256" key="2">
    <source>
        <dbReference type="ARBA" id="ARBA00023118"/>
    </source>
</evidence>
<dbReference type="Pfam" id="PF12469">
    <property type="entry name" value="Cmr2_N"/>
    <property type="match status" value="1"/>
</dbReference>
<evidence type="ECO:0000313" key="5">
    <source>
        <dbReference type="Proteomes" id="UP000702425"/>
    </source>
</evidence>
<dbReference type="Gene3D" id="3.30.70.270">
    <property type="match status" value="1"/>
</dbReference>
<accession>A0ABX2CYT2</accession>
<dbReference type="InterPro" id="IPR054767">
    <property type="entry name" value="Cas10-Cmr2_palm2"/>
</dbReference>
<comment type="caution">
    <text evidence="4">The sequence shown here is derived from an EMBL/GenBank/DDBJ whole genome shotgun (WGS) entry which is preliminary data.</text>
</comment>
<dbReference type="InterPro" id="IPR043128">
    <property type="entry name" value="Rev_trsase/Diguanyl_cyclase"/>
</dbReference>
<reference evidence="4 5" key="1">
    <citation type="journal article" date="2020" name="Sci. Rep.">
        <title>A novel cyanobacterial geosmin producer, revising GeoA distribution and dispersion patterns in Bacteria.</title>
        <authorList>
            <person name="Churro C."/>
            <person name="Semedo-Aguiar A.P."/>
            <person name="Silva A.D."/>
            <person name="Pereira-Leal J.B."/>
            <person name="Leite R.B."/>
        </authorList>
    </citation>
    <scope>NUCLEOTIDE SEQUENCE [LARGE SCALE GENOMIC DNA]</scope>
    <source>
        <strain evidence="4 5">IPMA8</strain>
    </source>
</reference>
<feature type="domain" description="GGDEF" evidence="3">
    <location>
        <begin position="272"/>
        <end position="412"/>
    </location>
</feature>
<keyword evidence="1" id="KW-0547">Nucleotide-binding</keyword>
<name>A0ABX2CYT2_9CYAN</name>
<keyword evidence="2" id="KW-0051">Antiviral defense</keyword>
<dbReference type="InterPro" id="IPR038242">
    <property type="entry name" value="Cmr2_N"/>
</dbReference>